<organism evidence="2 3">
    <name type="scientific">Linnemannia hyalina</name>
    <dbReference type="NCBI Taxonomy" id="64524"/>
    <lineage>
        <taxon>Eukaryota</taxon>
        <taxon>Fungi</taxon>
        <taxon>Fungi incertae sedis</taxon>
        <taxon>Mucoromycota</taxon>
        <taxon>Mortierellomycotina</taxon>
        <taxon>Mortierellomycetes</taxon>
        <taxon>Mortierellales</taxon>
        <taxon>Mortierellaceae</taxon>
        <taxon>Linnemannia</taxon>
    </lineage>
</organism>
<feature type="compositionally biased region" description="Low complexity" evidence="1">
    <location>
        <begin position="577"/>
        <end position="595"/>
    </location>
</feature>
<feature type="compositionally biased region" description="Basic and acidic residues" evidence="1">
    <location>
        <begin position="707"/>
        <end position="718"/>
    </location>
</feature>
<proteinExistence type="predicted"/>
<feature type="compositionally biased region" description="Low complexity" evidence="1">
    <location>
        <begin position="719"/>
        <end position="758"/>
    </location>
</feature>
<dbReference type="Gene3D" id="2.30.30.140">
    <property type="match status" value="1"/>
</dbReference>
<gene>
    <name evidence="2" type="ORF">KI688_006108</name>
</gene>
<feature type="compositionally biased region" description="Polar residues" evidence="1">
    <location>
        <begin position="500"/>
        <end position="515"/>
    </location>
</feature>
<feature type="compositionally biased region" description="Basic residues" evidence="1">
    <location>
        <begin position="695"/>
        <end position="706"/>
    </location>
</feature>
<feature type="compositionally biased region" description="Basic and acidic residues" evidence="1">
    <location>
        <begin position="516"/>
        <end position="538"/>
    </location>
</feature>
<feature type="compositionally biased region" description="Low complexity" evidence="1">
    <location>
        <begin position="153"/>
        <end position="166"/>
    </location>
</feature>
<feature type="compositionally biased region" description="Polar residues" evidence="1">
    <location>
        <begin position="373"/>
        <end position="382"/>
    </location>
</feature>
<accession>A0A9P8BWS3</accession>
<feature type="compositionally biased region" description="Low complexity" evidence="1">
    <location>
        <begin position="825"/>
        <end position="843"/>
    </location>
</feature>
<feature type="compositionally biased region" description="Polar residues" evidence="1">
    <location>
        <begin position="404"/>
        <end position="413"/>
    </location>
</feature>
<dbReference type="AlphaFoldDB" id="A0A9P8BWS3"/>
<sequence length="885" mass="92285">MACAFGDVSCAVQSGLVSSRQAVVSLIVPVPEIDSSMECTVLNPGECLVKYFEDNKYSVVPFSDLQHFKPTTIPFLEFELAAGQKFLKNGGVVNALSYLDSGKVKRRFSWNRWGSAQDQDLNLDMQRSKAINLPLITDEEYLGSQPQSQAVVASHLSSAASSPAVSTKDDTDIEFGSNDPLHTQSQSGSGLVSGALSSMPLTPSSSASSSLISTTTTITAAATQAAGNTLKNGMQRPVAGGGISLQQQQTATTLLPSPVSLQDLATAEPMDEIEFGTRSTKTKTEGTATKDSPVSGRSRSRRGSREVDPKTSSSSPATSLSAATSTSSPKDTTSKAAAAAADKKENSKRSRNASEQSSSPGSSSSGSNSNNNIAVTTPSTEAGLTPASGSGEVIKRRKTGGEPTISTDSQSMAPESGAAVLARSSRQGSVESNTSPRSTRHSSRHSKAPENIQQAGQGEPRSESPVEPTVSARLPTHRMTRQRSMPKSANSLPPPAPPITVQTASSEAEQTSNTLDVKEGKALHTEETTKNEETEETKPSTGAATTEEESTAMDVDEPEPKSTRNQGRGREKSGSIPPSSLVSTTASSATSSPSSMGPDDGQMPSSASTTSSTTSTNGRLQSLVLDRQGMDRGFEIVLPTLAIGSKEREAFYENIMDHMQKLRQEHRRLKEVLKSSEYVPKGRRATRSSPQYYASHHHHRHHHRRHSPAEEKQSHRNESPALSKSSSASTPNPNSGNGNSSSSSIKENQATPSSKASSSTATAAAVTKAEAAAAKAEAAAAAAAAAAATLIYQGSTPSSAILTSNISTTTRRSAATAAAAAVTATVSRASRQSHQSSGSNGSNGDKESKRRGAAAAAAVAQVQASAPVITSDGGAITTRAKRRLR</sequence>
<feature type="region of interest" description="Disordered" evidence="1">
    <location>
        <begin position="153"/>
        <end position="209"/>
    </location>
</feature>
<feature type="region of interest" description="Disordered" evidence="1">
    <location>
        <begin position="673"/>
        <end position="758"/>
    </location>
</feature>
<dbReference type="EMBL" id="JAHRHY010000002">
    <property type="protein sequence ID" value="KAG9071889.1"/>
    <property type="molecule type" value="Genomic_DNA"/>
</dbReference>
<keyword evidence="3" id="KW-1185">Reference proteome</keyword>
<reference evidence="2" key="1">
    <citation type="submission" date="2021-06" db="EMBL/GenBank/DDBJ databases">
        <title>Genome Sequence of Mortierella hyaline Strain SCG-10, a Cold-Adapted, Nitrate-Reducing Fungus Isolated from Soil in Minnesota, USA.</title>
        <authorList>
            <person name="Aldossari N."/>
        </authorList>
    </citation>
    <scope>NUCLEOTIDE SEQUENCE</scope>
    <source>
        <strain evidence="2">SCG-10</strain>
    </source>
</reference>
<feature type="compositionally biased region" description="Acidic residues" evidence="1">
    <location>
        <begin position="546"/>
        <end position="557"/>
    </location>
</feature>
<feature type="compositionally biased region" description="Low complexity" evidence="1">
    <location>
        <begin position="853"/>
        <end position="864"/>
    </location>
</feature>
<comment type="caution">
    <text evidence="2">The sequence shown here is derived from an EMBL/GenBank/DDBJ whole genome shotgun (WGS) entry which is preliminary data.</text>
</comment>
<protein>
    <submittedName>
        <fullName evidence="2">Uncharacterized protein</fullName>
    </submittedName>
</protein>
<feature type="compositionally biased region" description="Polar residues" evidence="1">
    <location>
        <begin position="482"/>
        <end position="491"/>
    </location>
</feature>
<feature type="region of interest" description="Disordered" evidence="1">
    <location>
        <begin position="267"/>
        <end position="620"/>
    </location>
</feature>
<dbReference type="Proteomes" id="UP000707451">
    <property type="component" value="Unassembled WGS sequence"/>
</dbReference>
<feature type="compositionally biased region" description="Low complexity" evidence="1">
    <location>
        <begin position="357"/>
        <end position="372"/>
    </location>
</feature>
<feature type="compositionally biased region" description="Low complexity" evidence="1">
    <location>
        <begin position="605"/>
        <end position="616"/>
    </location>
</feature>
<feature type="compositionally biased region" description="Low complexity" evidence="1">
    <location>
        <begin position="184"/>
        <end position="209"/>
    </location>
</feature>
<feature type="region of interest" description="Disordered" evidence="1">
    <location>
        <begin position="825"/>
        <end position="864"/>
    </location>
</feature>
<feature type="compositionally biased region" description="Low complexity" evidence="1">
    <location>
        <begin position="311"/>
        <end position="340"/>
    </location>
</feature>
<dbReference type="OrthoDB" id="641149at2759"/>
<evidence type="ECO:0000313" key="3">
    <source>
        <dbReference type="Proteomes" id="UP000707451"/>
    </source>
</evidence>
<name>A0A9P8BWS3_9FUNG</name>
<evidence type="ECO:0000313" key="2">
    <source>
        <dbReference type="EMBL" id="KAG9071889.1"/>
    </source>
</evidence>
<evidence type="ECO:0000256" key="1">
    <source>
        <dbReference type="SAM" id="MobiDB-lite"/>
    </source>
</evidence>
<feature type="compositionally biased region" description="Basic and acidic residues" evidence="1">
    <location>
        <begin position="558"/>
        <end position="573"/>
    </location>
</feature>